<feature type="signal peptide" evidence="1">
    <location>
        <begin position="1"/>
        <end position="22"/>
    </location>
</feature>
<evidence type="ECO:0000313" key="3">
    <source>
        <dbReference type="Proteomes" id="UP000315700"/>
    </source>
</evidence>
<organism evidence="2 3">
    <name type="scientific">Caulifigura coniformis</name>
    <dbReference type="NCBI Taxonomy" id="2527983"/>
    <lineage>
        <taxon>Bacteria</taxon>
        <taxon>Pseudomonadati</taxon>
        <taxon>Planctomycetota</taxon>
        <taxon>Planctomycetia</taxon>
        <taxon>Planctomycetales</taxon>
        <taxon>Planctomycetaceae</taxon>
        <taxon>Caulifigura</taxon>
    </lineage>
</organism>
<dbReference type="Proteomes" id="UP000315700">
    <property type="component" value="Chromosome"/>
</dbReference>
<accession>A0A517SLT8</accession>
<dbReference type="KEGG" id="ccos:Pan44_51500"/>
<proteinExistence type="predicted"/>
<keyword evidence="3" id="KW-1185">Reference proteome</keyword>
<reference evidence="2 3" key="1">
    <citation type="submission" date="2019-02" db="EMBL/GenBank/DDBJ databases">
        <title>Deep-cultivation of Planctomycetes and their phenomic and genomic characterization uncovers novel biology.</title>
        <authorList>
            <person name="Wiegand S."/>
            <person name="Jogler M."/>
            <person name="Boedeker C."/>
            <person name="Pinto D."/>
            <person name="Vollmers J."/>
            <person name="Rivas-Marin E."/>
            <person name="Kohn T."/>
            <person name="Peeters S.H."/>
            <person name="Heuer A."/>
            <person name="Rast P."/>
            <person name="Oberbeckmann S."/>
            <person name="Bunk B."/>
            <person name="Jeske O."/>
            <person name="Meyerdierks A."/>
            <person name="Storesund J.E."/>
            <person name="Kallscheuer N."/>
            <person name="Luecker S."/>
            <person name="Lage O.M."/>
            <person name="Pohl T."/>
            <person name="Merkel B.J."/>
            <person name="Hornburger P."/>
            <person name="Mueller R.-W."/>
            <person name="Bruemmer F."/>
            <person name="Labrenz M."/>
            <person name="Spormann A.M."/>
            <person name="Op den Camp H."/>
            <person name="Overmann J."/>
            <person name="Amann R."/>
            <person name="Jetten M.S.M."/>
            <person name="Mascher T."/>
            <person name="Medema M.H."/>
            <person name="Devos D.P."/>
            <person name="Kaster A.-K."/>
            <person name="Ovreas L."/>
            <person name="Rohde M."/>
            <person name="Galperin M.Y."/>
            <person name="Jogler C."/>
        </authorList>
    </citation>
    <scope>NUCLEOTIDE SEQUENCE [LARGE SCALE GENOMIC DNA]</scope>
    <source>
        <strain evidence="2 3">Pan44</strain>
    </source>
</reference>
<sequence length="228" mass="25575" precursor="true">MKPSLLFPIALMVLLLASGCIESPSVSESPPFDEQPLSAVLAIQIDLSGSFSGYWDDKAYRLFLDISDRFFQEAMGKETKLVISQLSGNDKVLLFEGRPSDLRKRFKTPQELNAFLKRHSDASGSRVYDATTRTLDYVGTISGVSPETKLLTVILSDMQDSDSKADAENRLRESLRKYQERGGALALYFVAESERERWNGLLNDAGFRPGYFVIESELTSSPRLPRFE</sequence>
<protein>
    <recommendedName>
        <fullName evidence="4">VWFA domain-containing protein</fullName>
    </recommendedName>
</protein>
<dbReference type="EMBL" id="CP036271">
    <property type="protein sequence ID" value="QDT57084.1"/>
    <property type="molecule type" value="Genomic_DNA"/>
</dbReference>
<dbReference type="RefSeq" id="WP_145034472.1">
    <property type="nucleotide sequence ID" value="NZ_CP036271.1"/>
</dbReference>
<keyword evidence="1" id="KW-0732">Signal</keyword>
<dbReference type="PROSITE" id="PS51257">
    <property type="entry name" value="PROKAR_LIPOPROTEIN"/>
    <property type="match status" value="1"/>
</dbReference>
<name>A0A517SLT8_9PLAN</name>
<dbReference type="InParanoid" id="A0A517SLT8"/>
<evidence type="ECO:0000256" key="1">
    <source>
        <dbReference type="SAM" id="SignalP"/>
    </source>
</evidence>
<evidence type="ECO:0000313" key="2">
    <source>
        <dbReference type="EMBL" id="QDT57084.1"/>
    </source>
</evidence>
<dbReference type="AlphaFoldDB" id="A0A517SLT8"/>
<evidence type="ECO:0008006" key="4">
    <source>
        <dbReference type="Google" id="ProtNLM"/>
    </source>
</evidence>
<feature type="chain" id="PRO_5021824550" description="VWFA domain-containing protein" evidence="1">
    <location>
        <begin position="23"/>
        <end position="228"/>
    </location>
</feature>
<gene>
    <name evidence="2" type="ORF">Pan44_51500</name>
</gene>
<dbReference type="OrthoDB" id="270719at2"/>